<keyword evidence="1" id="KW-0472">Membrane</keyword>
<keyword evidence="1" id="KW-1133">Transmembrane helix</keyword>
<dbReference type="EMBL" id="JARJCN010000026">
    <property type="protein sequence ID" value="KAJ7088442.1"/>
    <property type="molecule type" value="Genomic_DNA"/>
</dbReference>
<feature type="transmembrane region" description="Helical" evidence="1">
    <location>
        <begin position="123"/>
        <end position="145"/>
    </location>
</feature>
<keyword evidence="1" id="KW-0812">Transmembrane</keyword>
<evidence type="ECO:0000256" key="1">
    <source>
        <dbReference type="SAM" id="Phobius"/>
    </source>
</evidence>
<feature type="transmembrane region" description="Helical" evidence="1">
    <location>
        <begin position="18"/>
        <end position="36"/>
    </location>
</feature>
<feature type="domain" description="DUF6533" evidence="2">
    <location>
        <begin position="21"/>
        <end position="66"/>
    </location>
</feature>
<keyword evidence="4" id="KW-1185">Reference proteome</keyword>
<protein>
    <recommendedName>
        <fullName evidence="2">DUF6533 domain-containing protein</fullName>
    </recommendedName>
</protein>
<dbReference type="Pfam" id="PF20151">
    <property type="entry name" value="DUF6533"/>
    <property type="match status" value="1"/>
</dbReference>
<accession>A0AAD6U626</accession>
<comment type="caution">
    <text evidence="3">The sequence shown here is derived from an EMBL/GenBank/DDBJ whole genome shotgun (WGS) entry which is preliminary data.</text>
</comment>
<gene>
    <name evidence="3" type="ORF">B0H15DRAFT_1022453</name>
</gene>
<dbReference type="AlphaFoldDB" id="A0AAD6U626"/>
<dbReference type="InterPro" id="IPR045340">
    <property type="entry name" value="DUF6533"/>
</dbReference>
<dbReference type="Proteomes" id="UP001222325">
    <property type="component" value="Unassembled WGS sequence"/>
</dbReference>
<feature type="transmembrane region" description="Helical" evidence="1">
    <location>
        <begin position="85"/>
        <end position="103"/>
    </location>
</feature>
<evidence type="ECO:0000313" key="3">
    <source>
        <dbReference type="EMBL" id="KAJ7088442.1"/>
    </source>
</evidence>
<reference evidence="3" key="1">
    <citation type="submission" date="2023-03" db="EMBL/GenBank/DDBJ databases">
        <title>Massive genome expansion in bonnet fungi (Mycena s.s.) driven by repeated elements and novel gene families across ecological guilds.</title>
        <authorList>
            <consortium name="Lawrence Berkeley National Laboratory"/>
            <person name="Harder C.B."/>
            <person name="Miyauchi S."/>
            <person name="Viragh M."/>
            <person name="Kuo A."/>
            <person name="Thoen E."/>
            <person name="Andreopoulos B."/>
            <person name="Lu D."/>
            <person name="Skrede I."/>
            <person name="Drula E."/>
            <person name="Henrissat B."/>
            <person name="Morin E."/>
            <person name="Kohler A."/>
            <person name="Barry K."/>
            <person name="LaButti K."/>
            <person name="Morin E."/>
            <person name="Salamov A."/>
            <person name="Lipzen A."/>
            <person name="Mereny Z."/>
            <person name="Hegedus B."/>
            <person name="Baldrian P."/>
            <person name="Stursova M."/>
            <person name="Weitz H."/>
            <person name="Taylor A."/>
            <person name="Grigoriev I.V."/>
            <person name="Nagy L.G."/>
            <person name="Martin F."/>
            <person name="Kauserud H."/>
        </authorList>
    </citation>
    <scope>NUCLEOTIDE SEQUENCE</scope>
    <source>
        <strain evidence="3">CBHHK173m</strain>
    </source>
</reference>
<organism evidence="3 4">
    <name type="scientific">Mycena belliarum</name>
    <dbReference type="NCBI Taxonomy" id="1033014"/>
    <lineage>
        <taxon>Eukaryota</taxon>
        <taxon>Fungi</taxon>
        <taxon>Dikarya</taxon>
        <taxon>Basidiomycota</taxon>
        <taxon>Agaricomycotina</taxon>
        <taxon>Agaricomycetes</taxon>
        <taxon>Agaricomycetidae</taxon>
        <taxon>Agaricales</taxon>
        <taxon>Marasmiineae</taxon>
        <taxon>Mycenaceae</taxon>
        <taxon>Mycena</taxon>
    </lineage>
</organism>
<evidence type="ECO:0000313" key="4">
    <source>
        <dbReference type="Proteomes" id="UP001222325"/>
    </source>
</evidence>
<evidence type="ECO:0000259" key="2">
    <source>
        <dbReference type="Pfam" id="PF20151"/>
    </source>
</evidence>
<sequence>MASLVDSEEALAASRIQIVKYVAVASNAILFFDYALTLHLEVTLVWPSRWTLSKVFFLLARYLPFLEFPGVLYYVFKTDATLKPCAIINASVIMTRVLGVAVAEDNVPPLNLPGCNLSGGTFIFVGIPFIIVVLNELVLMIYTLWLGFKAYRHSHNPLIITLYRDGIVYFAFLSIGSVINLTNLISGPPYLKDLFNDLLRILHSVFACRIVLHVREAERRRHGETYLEGMILHSDVQFATATL</sequence>
<proteinExistence type="predicted"/>
<feature type="transmembrane region" description="Helical" evidence="1">
    <location>
        <begin position="166"/>
        <end position="186"/>
    </location>
</feature>
<name>A0AAD6U626_9AGAR</name>
<feature type="transmembrane region" description="Helical" evidence="1">
    <location>
        <begin position="56"/>
        <end position="76"/>
    </location>
</feature>